<dbReference type="SUPFAM" id="SSF55186">
    <property type="entry name" value="ThrRS/AlaRS common domain"/>
    <property type="match status" value="1"/>
</dbReference>
<evidence type="ECO:0000313" key="6">
    <source>
        <dbReference type="EMBL" id="VAV89264.1"/>
    </source>
</evidence>
<dbReference type="GO" id="GO:0005524">
    <property type="term" value="F:ATP binding"/>
    <property type="evidence" value="ECO:0007669"/>
    <property type="project" value="InterPro"/>
</dbReference>
<keyword evidence="4" id="KW-0862">Zinc</keyword>
<gene>
    <name evidence="6" type="ORF">MNBD_ALPHA08-1610</name>
</gene>
<dbReference type="InterPro" id="IPR018163">
    <property type="entry name" value="Thr/Ala-tRNA-synth_IIc_edit"/>
</dbReference>
<evidence type="ECO:0000256" key="3">
    <source>
        <dbReference type="ARBA" id="ARBA00022723"/>
    </source>
</evidence>
<dbReference type="GO" id="GO:0046872">
    <property type="term" value="F:metal ion binding"/>
    <property type="evidence" value="ECO:0007669"/>
    <property type="project" value="UniProtKB-KW"/>
</dbReference>
<dbReference type="SUPFAM" id="SSF50447">
    <property type="entry name" value="Translation proteins"/>
    <property type="match status" value="1"/>
</dbReference>
<dbReference type="InterPro" id="IPR012947">
    <property type="entry name" value="tRNA_SAD"/>
</dbReference>
<dbReference type="InterPro" id="IPR051335">
    <property type="entry name" value="Alanyl-tRNA_Editing_Enzymes"/>
</dbReference>
<dbReference type="PANTHER" id="PTHR43462:SF1">
    <property type="entry name" value="ALANYL-TRNA EDITING PROTEIN AARSD1"/>
    <property type="match status" value="1"/>
</dbReference>
<evidence type="ECO:0000256" key="4">
    <source>
        <dbReference type="ARBA" id="ARBA00022833"/>
    </source>
</evidence>
<name>A0A3B0R7D4_9ZZZZ</name>
<proteinExistence type="predicted"/>
<dbReference type="Gene3D" id="3.30.980.10">
    <property type="entry name" value="Threonyl-trna Synthetase, Chain A, domain 2"/>
    <property type="match status" value="1"/>
</dbReference>
<accession>A0A3B0R7D4</accession>
<dbReference type="PANTHER" id="PTHR43462">
    <property type="entry name" value="ALANYL-TRNA EDITING PROTEIN"/>
    <property type="match status" value="1"/>
</dbReference>
<evidence type="ECO:0000256" key="2">
    <source>
        <dbReference type="ARBA" id="ARBA00004496"/>
    </source>
</evidence>
<dbReference type="Pfam" id="PF07973">
    <property type="entry name" value="tRNA_SAD"/>
    <property type="match status" value="1"/>
</dbReference>
<comment type="cofactor">
    <cofactor evidence="1">
        <name>Zn(2+)</name>
        <dbReference type="ChEBI" id="CHEBI:29105"/>
    </cofactor>
</comment>
<organism evidence="6">
    <name type="scientific">hydrothermal vent metagenome</name>
    <dbReference type="NCBI Taxonomy" id="652676"/>
    <lineage>
        <taxon>unclassified sequences</taxon>
        <taxon>metagenomes</taxon>
        <taxon>ecological metagenomes</taxon>
    </lineage>
</organism>
<keyword evidence="3" id="KW-0479">Metal-binding</keyword>
<dbReference type="GO" id="GO:0002161">
    <property type="term" value="F:aminoacyl-tRNA deacylase activity"/>
    <property type="evidence" value="ECO:0007669"/>
    <property type="project" value="UniProtKB-ARBA"/>
</dbReference>
<dbReference type="AlphaFoldDB" id="A0A3B0R7D4"/>
<dbReference type="GO" id="GO:0005737">
    <property type="term" value="C:cytoplasm"/>
    <property type="evidence" value="ECO:0007669"/>
    <property type="project" value="UniProtKB-SubCell"/>
</dbReference>
<dbReference type="GO" id="GO:0003676">
    <property type="term" value="F:nucleic acid binding"/>
    <property type="evidence" value="ECO:0007669"/>
    <property type="project" value="InterPro"/>
</dbReference>
<comment type="subcellular location">
    <subcellularLocation>
        <location evidence="2">Cytoplasm</location>
    </subcellularLocation>
</comment>
<dbReference type="GO" id="GO:0004813">
    <property type="term" value="F:alanine-tRNA ligase activity"/>
    <property type="evidence" value="ECO:0007669"/>
    <property type="project" value="InterPro"/>
</dbReference>
<dbReference type="Gene3D" id="2.40.30.130">
    <property type="match status" value="1"/>
</dbReference>
<evidence type="ECO:0000259" key="5">
    <source>
        <dbReference type="PROSITE" id="PS50860"/>
    </source>
</evidence>
<sequence length="239" mass="26103">MTEPLFKQDAYLKETSATVVEVNDRGGIVLDRSIFYPTGGGQPGDKGTMSFNGNVIEIATTVNGSDKIQIIHVPASQDVMPEVGDEVQLTLDWETRYKHMRVHTMMHLMCSLVPFPVTGGQVGADGGRLDFDVNDPSKLDKEQITAALNKIVEENHATADRWISDEEMEANPQLVRTMSVKPPMGLGKVRLLAIGEDGVVDLQPCGGTHVKSTGEIGPVVVSKIQNKGKQNRRIRVDLI</sequence>
<dbReference type="InterPro" id="IPR009000">
    <property type="entry name" value="Transl_B-barrel_sf"/>
</dbReference>
<dbReference type="GO" id="GO:0006419">
    <property type="term" value="P:alanyl-tRNA aminoacylation"/>
    <property type="evidence" value="ECO:0007669"/>
    <property type="project" value="InterPro"/>
</dbReference>
<dbReference type="PROSITE" id="PS50860">
    <property type="entry name" value="AA_TRNA_LIGASE_II_ALA"/>
    <property type="match status" value="1"/>
</dbReference>
<dbReference type="EMBL" id="UOEC01000058">
    <property type="protein sequence ID" value="VAV89264.1"/>
    <property type="molecule type" value="Genomic_DNA"/>
</dbReference>
<dbReference type="InterPro" id="IPR018164">
    <property type="entry name" value="Ala-tRNA-synth_IIc_N"/>
</dbReference>
<feature type="domain" description="Alanyl-transfer RNA synthetases family profile" evidence="5">
    <location>
        <begin position="1"/>
        <end position="234"/>
    </location>
</feature>
<dbReference type="Pfam" id="PF01411">
    <property type="entry name" value="tRNA-synt_2c"/>
    <property type="match status" value="1"/>
</dbReference>
<dbReference type="SMART" id="SM00863">
    <property type="entry name" value="tRNA_SAD"/>
    <property type="match status" value="1"/>
</dbReference>
<reference evidence="6" key="1">
    <citation type="submission" date="2018-06" db="EMBL/GenBank/DDBJ databases">
        <authorList>
            <person name="Zhirakovskaya E."/>
        </authorList>
    </citation>
    <scope>NUCLEOTIDE SEQUENCE</scope>
</reference>
<evidence type="ECO:0000256" key="1">
    <source>
        <dbReference type="ARBA" id="ARBA00001947"/>
    </source>
</evidence>
<dbReference type="InterPro" id="IPR018165">
    <property type="entry name" value="Ala-tRNA-synth_IIc_core"/>
</dbReference>
<protein>
    <submittedName>
        <fullName evidence="6">Ser-tRNA(Ala) deacylase @ Gly-tRNA(Ala) deacylase</fullName>
    </submittedName>
</protein>